<reference evidence="2" key="1">
    <citation type="journal article" date="2012" name="Nature">
        <title>The tomato genome sequence provides insights into fleshy fruit evolution.</title>
        <authorList>
            <consortium name="Tomato Genome Consortium"/>
        </authorList>
    </citation>
    <scope>NUCLEOTIDE SEQUENCE [LARGE SCALE GENOMIC DNA]</scope>
    <source>
        <strain evidence="2">cv. Heinz 1706</strain>
    </source>
</reference>
<proteinExistence type="predicted"/>
<dbReference type="InterPro" id="IPR057314">
    <property type="entry name" value="PUB2-4-like_N"/>
</dbReference>
<dbReference type="STRING" id="4081.A0A3Q7JF49"/>
<dbReference type="Pfam" id="PF25240">
    <property type="entry name" value="PUB2_N"/>
    <property type="match status" value="1"/>
</dbReference>
<accession>A0A3Q7JF49</accession>
<protein>
    <recommendedName>
        <fullName evidence="1">PUB2-4-like N-terminal domain-containing protein</fullName>
    </recommendedName>
</protein>
<evidence type="ECO:0000313" key="3">
    <source>
        <dbReference type="Proteomes" id="UP000004994"/>
    </source>
</evidence>
<evidence type="ECO:0000259" key="1">
    <source>
        <dbReference type="Pfam" id="PF25240"/>
    </source>
</evidence>
<feature type="domain" description="PUB2-4-like N-terminal" evidence="1">
    <location>
        <begin position="53"/>
        <end position="183"/>
    </location>
</feature>
<dbReference type="EnsemblPlants" id="Solyc12g099995.1.1">
    <property type="protein sequence ID" value="Solyc12g099995.1.1"/>
    <property type="gene ID" value="Solyc12g099995.1"/>
</dbReference>
<name>A0A3Q7JF49_SOLLC</name>
<dbReference type="AlphaFoldDB" id="A0A3Q7JF49"/>
<evidence type="ECO:0000313" key="2">
    <source>
        <dbReference type="EnsemblPlants" id="Solyc12g099995.1.1"/>
    </source>
</evidence>
<organism evidence="2">
    <name type="scientific">Solanum lycopersicum</name>
    <name type="common">Tomato</name>
    <name type="synonym">Lycopersicon esculentum</name>
    <dbReference type="NCBI Taxonomy" id="4081"/>
    <lineage>
        <taxon>Eukaryota</taxon>
        <taxon>Viridiplantae</taxon>
        <taxon>Streptophyta</taxon>
        <taxon>Embryophyta</taxon>
        <taxon>Tracheophyta</taxon>
        <taxon>Spermatophyta</taxon>
        <taxon>Magnoliopsida</taxon>
        <taxon>eudicotyledons</taxon>
        <taxon>Gunneridae</taxon>
        <taxon>Pentapetalae</taxon>
        <taxon>asterids</taxon>
        <taxon>lamiids</taxon>
        <taxon>Solanales</taxon>
        <taxon>Solanaceae</taxon>
        <taxon>Solanoideae</taxon>
        <taxon>Solaneae</taxon>
        <taxon>Solanum</taxon>
        <taxon>Solanum subgen. Lycopersicon</taxon>
    </lineage>
</organism>
<reference evidence="2" key="2">
    <citation type="submission" date="2019-01" db="UniProtKB">
        <authorList>
            <consortium name="EnsemblPlants"/>
        </authorList>
    </citation>
    <scope>IDENTIFICATION</scope>
    <source>
        <strain evidence="2">cv. Heinz 1706</strain>
    </source>
</reference>
<sequence>LASRSGYGQIELHWVVKKEESRKRLFKCSSDALKRQLNRMFYPERSWKFGAMEISLLKVLLSSISQFFHLSSSENITDILVQRYYCKAEDLLKILKPILEAIVDVEAASSEMLQKAFAGLAQSVDELRELCETWQPLGSNVLQVEPLIVKTRTCSLEFLELLKTSHECLPADTTLTSLEEPKQVIPDLLFPYICPIPTPAIMFLSALSVSWSCHPYLWGFLDVLYLDCSTVYLKLSMWIMN</sequence>
<keyword evidence="3" id="KW-1185">Reference proteome</keyword>
<dbReference type="Gramene" id="Solyc12g099995.1.1">
    <property type="protein sequence ID" value="Solyc12g099995.1.1"/>
    <property type="gene ID" value="Solyc12g099995.1"/>
</dbReference>
<dbReference type="Proteomes" id="UP000004994">
    <property type="component" value="Chromosome 12"/>
</dbReference>
<dbReference type="InParanoid" id="A0A3Q7JF49"/>